<protein>
    <submittedName>
        <fullName evidence="6">LysR family transcriptional regulator</fullName>
    </submittedName>
</protein>
<dbReference type="PROSITE" id="PS50931">
    <property type="entry name" value="HTH_LYSR"/>
    <property type="match status" value="1"/>
</dbReference>
<dbReference type="PANTHER" id="PTHR30537:SF74">
    <property type="entry name" value="HTH-TYPE TRANSCRIPTIONAL REGULATOR TRPI"/>
    <property type="match status" value="1"/>
</dbReference>
<gene>
    <name evidence="6" type="ORF">VQ02_24600</name>
</gene>
<dbReference type="Pfam" id="PF00126">
    <property type="entry name" value="HTH_1"/>
    <property type="match status" value="1"/>
</dbReference>
<dbReference type="InterPro" id="IPR036390">
    <property type="entry name" value="WH_DNA-bd_sf"/>
</dbReference>
<evidence type="ECO:0000313" key="6">
    <source>
        <dbReference type="EMBL" id="KMO32014.1"/>
    </source>
</evidence>
<dbReference type="GO" id="GO:0043565">
    <property type="term" value="F:sequence-specific DNA binding"/>
    <property type="evidence" value="ECO:0007669"/>
    <property type="project" value="TreeGrafter"/>
</dbReference>
<proteinExistence type="inferred from homology"/>
<reference evidence="6 7" key="1">
    <citation type="submission" date="2015-03" db="EMBL/GenBank/DDBJ databases">
        <title>Genome sequencing of Methylobacterium variabile DSM 16961.</title>
        <authorList>
            <person name="Chaudhry V."/>
            <person name="Patil P.B."/>
        </authorList>
    </citation>
    <scope>NUCLEOTIDE SEQUENCE [LARGE SCALE GENOMIC DNA]</scope>
    <source>
        <strain evidence="6 7">DSM 16961</strain>
    </source>
</reference>
<dbReference type="Gene3D" id="3.40.190.10">
    <property type="entry name" value="Periplasmic binding protein-like II"/>
    <property type="match status" value="2"/>
</dbReference>
<comment type="similarity">
    <text evidence="1">Belongs to the LysR transcriptional regulatory family.</text>
</comment>
<evidence type="ECO:0000313" key="7">
    <source>
        <dbReference type="Proteomes" id="UP000035955"/>
    </source>
</evidence>
<accession>A0A0J6SED5</accession>
<evidence type="ECO:0000259" key="5">
    <source>
        <dbReference type="PROSITE" id="PS50931"/>
    </source>
</evidence>
<evidence type="ECO:0000256" key="4">
    <source>
        <dbReference type="ARBA" id="ARBA00023163"/>
    </source>
</evidence>
<dbReference type="GO" id="GO:0006351">
    <property type="term" value="P:DNA-templated transcription"/>
    <property type="evidence" value="ECO:0007669"/>
    <property type="project" value="TreeGrafter"/>
</dbReference>
<keyword evidence="3" id="KW-0238">DNA-binding</keyword>
<dbReference type="Pfam" id="PF03466">
    <property type="entry name" value="LysR_substrate"/>
    <property type="match status" value="1"/>
</dbReference>
<dbReference type="CDD" id="cd08432">
    <property type="entry name" value="PBP2_GcdR_TrpI_HvrB_AmpR_like"/>
    <property type="match status" value="1"/>
</dbReference>
<dbReference type="RefSeq" id="WP_048446862.1">
    <property type="nucleotide sequence ID" value="NZ_LABY01000183.1"/>
</dbReference>
<evidence type="ECO:0000256" key="2">
    <source>
        <dbReference type="ARBA" id="ARBA00023015"/>
    </source>
</evidence>
<dbReference type="PANTHER" id="PTHR30537">
    <property type="entry name" value="HTH-TYPE TRANSCRIPTIONAL REGULATOR"/>
    <property type="match status" value="1"/>
</dbReference>
<name>A0A0J6SED5_9HYPH</name>
<dbReference type="InterPro" id="IPR005119">
    <property type="entry name" value="LysR_subst-bd"/>
</dbReference>
<dbReference type="Proteomes" id="UP000035955">
    <property type="component" value="Unassembled WGS sequence"/>
</dbReference>
<dbReference type="InterPro" id="IPR036388">
    <property type="entry name" value="WH-like_DNA-bd_sf"/>
</dbReference>
<evidence type="ECO:0000256" key="1">
    <source>
        <dbReference type="ARBA" id="ARBA00009437"/>
    </source>
</evidence>
<dbReference type="OrthoDB" id="9793571at2"/>
<dbReference type="PRINTS" id="PR00039">
    <property type="entry name" value="HTHLYSR"/>
</dbReference>
<dbReference type="EMBL" id="LABY01000183">
    <property type="protein sequence ID" value="KMO32014.1"/>
    <property type="molecule type" value="Genomic_DNA"/>
</dbReference>
<keyword evidence="7" id="KW-1185">Reference proteome</keyword>
<dbReference type="Gene3D" id="1.10.10.10">
    <property type="entry name" value="Winged helix-like DNA-binding domain superfamily/Winged helix DNA-binding domain"/>
    <property type="match status" value="1"/>
</dbReference>
<dbReference type="NCBIfam" id="NF008352">
    <property type="entry name" value="PRK11139.1"/>
    <property type="match status" value="1"/>
</dbReference>
<dbReference type="SUPFAM" id="SSF53850">
    <property type="entry name" value="Periplasmic binding protein-like II"/>
    <property type="match status" value="1"/>
</dbReference>
<dbReference type="PATRIC" id="fig|298794.3.peg.2478"/>
<organism evidence="6 7">
    <name type="scientific">Methylobacterium variabile</name>
    <dbReference type="NCBI Taxonomy" id="298794"/>
    <lineage>
        <taxon>Bacteria</taxon>
        <taxon>Pseudomonadati</taxon>
        <taxon>Pseudomonadota</taxon>
        <taxon>Alphaproteobacteria</taxon>
        <taxon>Hyphomicrobiales</taxon>
        <taxon>Methylobacteriaceae</taxon>
        <taxon>Methylobacterium</taxon>
    </lineage>
</organism>
<comment type="caution">
    <text evidence="6">The sequence shown here is derived from an EMBL/GenBank/DDBJ whole genome shotgun (WGS) entry which is preliminary data.</text>
</comment>
<dbReference type="GO" id="GO:0003700">
    <property type="term" value="F:DNA-binding transcription factor activity"/>
    <property type="evidence" value="ECO:0007669"/>
    <property type="project" value="InterPro"/>
</dbReference>
<evidence type="ECO:0000256" key="3">
    <source>
        <dbReference type="ARBA" id="ARBA00023125"/>
    </source>
</evidence>
<dbReference type="AlphaFoldDB" id="A0A0J6SED5"/>
<keyword evidence="4" id="KW-0804">Transcription</keyword>
<keyword evidence="2" id="KW-0805">Transcription regulation</keyword>
<dbReference type="InterPro" id="IPR000847">
    <property type="entry name" value="LysR_HTH_N"/>
</dbReference>
<sequence length="305" mass="33401">MRAPDHLNALRAVEAAARHQSFALAAQELNVTPAAVGQLVRRLEESLGVELFHRAQSGPARLVITEAAKAAIPDLQAGFARLSAAMDRLRSARKRRALSVTVPSAFADKWLLHRLEAFKRQHPDCELLIDTSTALVDFASQSVDVGIRYGAGAWPGLAAFAFARDAFFPVCSPALLEGSLPLRTPADLRHHPLIHDTSMASTPAFRTWRDWHLAAELDVSGSERGLRINDSAAAYRMAMTGNGVALGRTTLVEQDLEDGRLIRPFGPIMDCALAYYVVCRPQDVQDPTIMSFCDWLIAEIHSDAR</sequence>
<feature type="domain" description="HTH lysR-type" evidence="5">
    <location>
        <begin position="7"/>
        <end position="63"/>
    </location>
</feature>
<dbReference type="SUPFAM" id="SSF46785">
    <property type="entry name" value="Winged helix' DNA-binding domain"/>
    <property type="match status" value="1"/>
</dbReference>
<dbReference type="InterPro" id="IPR058163">
    <property type="entry name" value="LysR-type_TF_proteobact-type"/>
</dbReference>